<dbReference type="SUPFAM" id="SSF54631">
    <property type="entry name" value="CBS-domain pair"/>
    <property type="match status" value="1"/>
</dbReference>
<dbReference type="InterPro" id="IPR016169">
    <property type="entry name" value="FAD-bd_PCMH_sub2"/>
</dbReference>
<feature type="domain" description="CBS" evidence="6">
    <location>
        <begin position="168"/>
        <end position="228"/>
    </location>
</feature>
<dbReference type="PANTHER" id="PTHR22777:SF27">
    <property type="entry name" value="MAGNESIUM AND COBALT EFFLUX PROTEIN CORC"/>
    <property type="match status" value="1"/>
</dbReference>
<gene>
    <name evidence="7" type="ORF">LNKW23_13970</name>
</gene>
<keyword evidence="8" id="KW-1185">Reference proteome</keyword>
<dbReference type="SMART" id="SM01091">
    <property type="entry name" value="CorC_HlyC"/>
    <property type="match status" value="1"/>
</dbReference>
<evidence type="ECO:0000256" key="4">
    <source>
        <dbReference type="PROSITE-ProRule" id="PRU00703"/>
    </source>
</evidence>
<evidence type="ECO:0000256" key="3">
    <source>
        <dbReference type="ARBA" id="ARBA00023122"/>
    </source>
</evidence>
<dbReference type="InterPro" id="IPR044751">
    <property type="entry name" value="Ion_transp-like_CBS"/>
</dbReference>
<keyword evidence="3 4" id="KW-0129">CBS domain</keyword>
<dbReference type="PANTHER" id="PTHR22777">
    <property type="entry name" value="HEMOLYSIN-RELATED"/>
    <property type="match status" value="1"/>
</dbReference>
<dbReference type="Pfam" id="PF00571">
    <property type="entry name" value="CBS"/>
    <property type="match status" value="2"/>
</dbReference>
<dbReference type="CDD" id="cd04590">
    <property type="entry name" value="CBS_pair_CorC_HlyC_assoc"/>
    <property type="match status" value="1"/>
</dbReference>
<dbReference type="Pfam" id="PF03471">
    <property type="entry name" value="CorC_HlyC"/>
    <property type="match status" value="1"/>
</dbReference>
<comment type="caution">
    <text evidence="7">The sequence shown here is derived from an EMBL/GenBank/DDBJ whole genome shotgun (WGS) entry which is preliminary data.</text>
</comment>
<dbReference type="SMART" id="SM00116">
    <property type="entry name" value="CBS"/>
    <property type="match status" value="2"/>
</dbReference>
<evidence type="ECO:0000256" key="1">
    <source>
        <dbReference type="ARBA" id="ARBA00006446"/>
    </source>
</evidence>
<dbReference type="Gene3D" id="3.10.580.10">
    <property type="entry name" value="CBS-domain"/>
    <property type="match status" value="1"/>
</dbReference>
<feature type="compositionally biased region" description="Low complexity" evidence="5">
    <location>
        <begin position="11"/>
        <end position="21"/>
    </location>
</feature>
<evidence type="ECO:0000256" key="2">
    <source>
        <dbReference type="ARBA" id="ARBA00022737"/>
    </source>
</evidence>
<keyword evidence="2" id="KW-0677">Repeat</keyword>
<dbReference type="SUPFAM" id="SSF56176">
    <property type="entry name" value="FAD-binding/transporter-associated domain-like"/>
    <property type="match status" value="1"/>
</dbReference>
<dbReference type="InterPro" id="IPR005170">
    <property type="entry name" value="Transptr-assoc_dom"/>
</dbReference>
<dbReference type="Proteomes" id="UP001239909">
    <property type="component" value="Unassembled WGS sequence"/>
</dbReference>
<evidence type="ECO:0000256" key="5">
    <source>
        <dbReference type="SAM" id="MobiDB-lite"/>
    </source>
</evidence>
<accession>A0ABQ6LNI2</accession>
<dbReference type="InterPro" id="IPR036318">
    <property type="entry name" value="FAD-bd_PCMH-like_sf"/>
</dbReference>
<dbReference type="InterPro" id="IPR000644">
    <property type="entry name" value="CBS_dom"/>
</dbReference>
<proteinExistence type="inferred from homology"/>
<organism evidence="7 8">
    <name type="scientific">Paralimibaculum aggregatum</name>
    <dbReference type="NCBI Taxonomy" id="3036245"/>
    <lineage>
        <taxon>Bacteria</taxon>
        <taxon>Pseudomonadati</taxon>
        <taxon>Pseudomonadota</taxon>
        <taxon>Alphaproteobacteria</taxon>
        <taxon>Rhodobacterales</taxon>
        <taxon>Paracoccaceae</taxon>
        <taxon>Paralimibaculum</taxon>
    </lineage>
</organism>
<dbReference type="InterPro" id="IPR046342">
    <property type="entry name" value="CBS_dom_sf"/>
</dbReference>
<dbReference type="RefSeq" id="WP_285670941.1">
    <property type="nucleotide sequence ID" value="NZ_BSYI01000008.1"/>
</dbReference>
<evidence type="ECO:0000313" key="7">
    <source>
        <dbReference type="EMBL" id="GMG82184.1"/>
    </source>
</evidence>
<dbReference type="EMBL" id="BSYI01000008">
    <property type="protein sequence ID" value="GMG82184.1"/>
    <property type="molecule type" value="Genomic_DNA"/>
</dbReference>
<feature type="region of interest" description="Disordered" evidence="5">
    <location>
        <begin position="1"/>
        <end position="71"/>
    </location>
</feature>
<sequence>MDASHSPTPPEGGQEPGQDAGSDGEDGSSGKTPQPRRRTSLIKTLLKRATGLGRPPDQGENGWESDDALGPAFEASSPAELAMVMNIIRLRELRVEDVMTPRADIVAVPVDATLDDVMAALSRGSLSRVPVYQETLDDPLGFVHLKDLALTYGVGCTNQNGEFDLREHLRQALFVPPSMRIAALMQRMQASRVHMALVIDEFGGVDGLVTIEDLVEQIVGDIEDEHDTEEHALWRSEAPGVYQVNARADIQEFCQAEGVELLPEDWEEEVDTLGGLVFMLTGRVPTRGEVIAHPMGHEFEVIDADPRRIRRMRLTLRDALPQATRPPARQAAE</sequence>
<evidence type="ECO:0000313" key="8">
    <source>
        <dbReference type="Proteomes" id="UP001239909"/>
    </source>
</evidence>
<dbReference type="Gene3D" id="3.30.465.10">
    <property type="match status" value="1"/>
</dbReference>
<evidence type="ECO:0000259" key="6">
    <source>
        <dbReference type="PROSITE" id="PS51371"/>
    </source>
</evidence>
<reference evidence="7 8" key="1">
    <citation type="submission" date="2023-04" db="EMBL/GenBank/DDBJ databases">
        <title>Marinoamorphus aggregata gen. nov., sp. Nov., isolate from tissue of brittle star Ophioplocus japonicus.</title>
        <authorList>
            <person name="Kawano K."/>
            <person name="Sawayama S."/>
            <person name="Nakagawa S."/>
        </authorList>
    </citation>
    <scope>NUCLEOTIDE SEQUENCE [LARGE SCALE GENOMIC DNA]</scope>
    <source>
        <strain evidence="7 8">NKW23</strain>
    </source>
</reference>
<name>A0ABQ6LNI2_9RHOB</name>
<dbReference type="PROSITE" id="PS51371">
    <property type="entry name" value="CBS"/>
    <property type="match status" value="2"/>
</dbReference>
<comment type="similarity">
    <text evidence="1">Belongs to the UPF0053 family. Hemolysin C subfamily.</text>
</comment>
<feature type="domain" description="CBS" evidence="6">
    <location>
        <begin position="99"/>
        <end position="162"/>
    </location>
</feature>
<protein>
    <recommendedName>
        <fullName evidence="6">CBS domain-containing protein</fullName>
    </recommendedName>
</protein>